<sequence>MPRAPRQMRLSADHVARVPVVEDPGMPSYEGVRPATDADYAAEVDRILGLAPEGEFWLFAYGSLIWNPVMAHDREMVALARGWHRNFCLYDIRYRGNPGAPGLMLCLDRGGQCRGMAYRLPPEGLKDNLDALVRREMSMVPTPFPGRFIPIMTEEGPKRALAFAMNRRSARYVGGLTLAARADYLARATGWKGSMAEYLFATVDRLEALGIHDANLWRLQEMVAERIEDHFPHPPRV</sequence>
<reference evidence="3 4" key="1">
    <citation type="journal article" date="2016" name="Int. J. Syst. Evol. Microbiol.">
        <title>Arsenicitalea aurantiaca gen. nov., sp. nov., a new member of the family Hyphomicrobiaceae, isolated from high-arsenic sediment.</title>
        <authorList>
            <person name="Mu Y."/>
            <person name="Zhou L."/>
            <person name="Zeng X.C."/>
            <person name="Liu L."/>
            <person name="Pan Y."/>
            <person name="Chen X."/>
            <person name="Wang J."/>
            <person name="Li S."/>
            <person name="Li W.J."/>
            <person name="Wang Y."/>
        </authorList>
    </citation>
    <scope>NUCLEOTIDE SEQUENCE [LARGE SCALE GENOMIC DNA]</scope>
    <source>
        <strain evidence="3 4">42-50</strain>
    </source>
</reference>
<organism evidence="3 4">
    <name type="scientific">Arsenicitalea aurantiaca</name>
    <dbReference type="NCBI Taxonomy" id="1783274"/>
    <lineage>
        <taxon>Bacteria</taxon>
        <taxon>Pseudomonadati</taxon>
        <taxon>Pseudomonadota</taxon>
        <taxon>Alphaproteobacteria</taxon>
        <taxon>Hyphomicrobiales</taxon>
        <taxon>Devosiaceae</taxon>
        <taxon>Arsenicitalea</taxon>
    </lineage>
</organism>
<dbReference type="CDD" id="cd06661">
    <property type="entry name" value="GGCT_like"/>
    <property type="match status" value="1"/>
</dbReference>
<dbReference type="InterPro" id="IPR013024">
    <property type="entry name" value="GGCT-like"/>
</dbReference>
<keyword evidence="4" id="KW-1185">Reference proteome</keyword>
<keyword evidence="3" id="KW-0808">Transferase</keyword>
<dbReference type="EC" id="4.3.2.7" evidence="1"/>
<dbReference type="PANTHER" id="PTHR12192">
    <property type="entry name" value="CATION TRANSPORT PROTEIN CHAC-RELATED"/>
    <property type="match status" value="1"/>
</dbReference>
<dbReference type="GO" id="GO:0061928">
    <property type="term" value="F:glutathione specific gamma-glutamylcyclotransferase activity"/>
    <property type="evidence" value="ECO:0007669"/>
    <property type="project" value="UniProtKB-EC"/>
</dbReference>
<keyword evidence="2" id="KW-0456">Lyase</keyword>
<dbReference type="InterPro" id="IPR006840">
    <property type="entry name" value="ChaC"/>
</dbReference>
<proteinExistence type="predicted"/>
<dbReference type="InterPro" id="IPR036568">
    <property type="entry name" value="GGCT-like_sf"/>
</dbReference>
<evidence type="ECO:0000256" key="1">
    <source>
        <dbReference type="ARBA" id="ARBA00012344"/>
    </source>
</evidence>
<dbReference type="GO" id="GO:0006751">
    <property type="term" value="P:glutathione catabolic process"/>
    <property type="evidence" value="ECO:0007669"/>
    <property type="project" value="InterPro"/>
</dbReference>
<dbReference type="SUPFAM" id="SSF110857">
    <property type="entry name" value="Gamma-glutamyl cyclotransferase-like"/>
    <property type="match status" value="1"/>
</dbReference>
<name>A0A433X5V5_9HYPH</name>
<dbReference type="OrthoDB" id="9795692at2"/>
<dbReference type="EMBL" id="RZNJ01000005">
    <property type="protein sequence ID" value="RUT29431.1"/>
    <property type="molecule type" value="Genomic_DNA"/>
</dbReference>
<dbReference type="Pfam" id="PF04752">
    <property type="entry name" value="ChaC"/>
    <property type="match status" value="1"/>
</dbReference>
<dbReference type="GO" id="GO:0016740">
    <property type="term" value="F:transferase activity"/>
    <property type="evidence" value="ECO:0007669"/>
    <property type="project" value="UniProtKB-KW"/>
</dbReference>
<comment type="caution">
    <text evidence="3">The sequence shown here is derived from an EMBL/GenBank/DDBJ whole genome shotgun (WGS) entry which is preliminary data.</text>
</comment>
<protein>
    <recommendedName>
        <fullName evidence="1">glutathione-specific gamma-glutamylcyclotransferase</fullName>
        <ecNumber evidence="1">4.3.2.7</ecNumber>
    </recommendedName>
</protein>
<evidence type="ECO:0000313" key="3">
    <source>
        <dbReference type="EMBL" id="RUT29431.1"/>
    </source>
</evidence>
<evidence type="ECO:0000256" key="2">
    <source>
        <dbReference type="ARBA" id="ARBA00023239"/>
    </source>
</evidence>
<dbReference type="RefSeq" id="WP_127189420.1">
    <property type="nucleotide sequence ID" value="NZ_RZNJ01000005.1"/>
</dbReference>
<evidence type="ECO:0000313" key="4">
    <source>
        <dbReference type="Proteomes" id="UP000281547"/>
    </source>
</evidence>
<accession>A0A433X5V5</accession>
<dbReference type="PANTHER" id="PTHR12192:SF2">
    <property type="entry name" value="GLUTATHIONE-SPECIFIC GAMMA-GLUTAMYLCYCLOTRANSFERASE 2"/>
    <property type="match status" value="1"/>
</dbReference>
<dbReference type="AlphaFoldDB" id="A0A433X5V5"/>
<dbReference type="GO" id="GO:0005737">
    <property type="term" value="C:cytoplasm"/>
    <property type="evidence" value="ECO:0007669"/>
    <property type="project" value="TreeGrafter"/>
</dbReference>
<dbReference type="Proteomes" id="UP000281547">
    <property type="component" value="Unassembled WGS sequence"/>
</dbReference>
<gene>
    <name evidence="3" type="ORF">EMQ25_15060</name>
</gene>
<dbReference type="Gene3D" id="3.10.490.10">
    <property type="entry name" value="Gamma-glutamyl cyclotransferase-like"/>
    <property type="match status" value="1"/>
</dbReference>